<protein>
    <submittedName>
        <fullName evidence="1">Uncharacterized protein</fullName>
    </submittedName>
</protein>
<keyword evidence="2" id="KW-1185">Reference proteome</keyword>
<sequence length="227" mass="24923">MGYAECNAQGHSKIVFACKTLVHFWVSSKSQPSGANLHPQSGVLLSRSIFPLSSFWLVSVIVCLSFARPAAALDGSLAAVEQFSARHQIPPISIEYFGNMFCAIGLCMVLIARGLLGPLVGITSVLWVMMRNDPAIKPKLSWMMFGVWLVLFLSYVFVQCHRVLNRQLYMLLSTSMAGICMCIIALIQKSSLHGGLMTAIPPCSSFAAYSVGYFFPDRLREGIYNAV</sequence>
<proteinExistence type="predicted"/>
<evidence type="ECO:0000313" key="1">
    <source>
        <dbReference type="EMBL" id="KAF2471159.1"/>
    </source>
</evidence>
<accession>A0ACB6QVW6</accession>
<comment type="caution">
    <text evidence="1">The sequence shown here is derived from an EMBL/GenBank/DDBJ whole genome shotgun (WGS) entry which is preliminary data.</text>
</comment>
<reference evidence="1" key="1">
    <citation type="journal article" date="2020" name="Stud. Mycol.">
        <title>101 Dothideomycetes genomes: a test case for predicting lifestyles and emergence of pathogens.</title>
        <authorList>
            <person name="Haridas S."/>
            <person name="Albert R."/>
            <person name="Binder M."/>
            <person name="Bloem J."/>
            <person name="Labutti K."/>
            <person name="Salamov A."/>
            <person name="Andreopoulos B."/>
            <person name="Baker S."/>
            <person name="Barry K."/>
            <person name="Bills G."/>
            <person name="Bluhm B."/>
            <person name="Cannon C."/>
            <person name="Castanera R."/>
            <person name="Culley D."/>
            <person name="Daum C."/>
            <person name="Ezra D."/>
            <person name="Gonzalez J."/>
            <person name="Henrissat B."/>
            <person name="Kuo A."/>
            <person name="Liang C."/>
            <person name="Lipzen A."/>
            <person name="Lutzoni F."/>
            <person name="Magnuson J."/>
            <person name="Mondo S."/>
            <person name="Nolan M."/>
            <person name="Ohm R."/>
            <person name="Pangilinan J."/>
            <person name="Park H.-J."/>
            <person name="Ramirez L."/>
            <person name="Alfaro M."/>
            <person name="Sun H."/>
            <person name="Tritt A."/>
            <person name="Yoshinaga Y."/>
            <person name="Zwiers L.-H."/>
            <person name="Turgeon B."/>
            <person name="Goodwin S."/>
            <person name="Spatafora J."/>
            <person name="Crous P."/>
            <person name="Grigoriev I."/>
        </authorList>
    </citation>
    <scope>NUCLEOTIDE SEQUENCE</scope>
    <source>
        <strain evidence="1">ATCC 200398</strain>
    </source>
</reference>
<dbReference type="Proteomes" id="UP000799755">
    <property type="component" value="Unassembled WGS sequence"/>
</dbReference>
<gene>
    <name evidence="1" type="ORF">BDR25DRAFT_342508</name>
</gene>
<organism evidence="1 2">
    <name type="scientific">Lindgomyces ingoldianus</name>
    <dbReference type="NCBI Taxonomy" id="673940"/>
    <lineage>
        <taxon>Eukaryota</taxon>
        <taxon>Fungi</taxon>
        <taxon>Dikarya</taxon>
        <taxon>Ascomycota</taxon>
        <taxon>Pezizomycotina</taxon>
        <taxon>Dothideomycetes</taxon>
        <taxon>Pleosporomycetidae</taxon>
        <taxon>Pleosporales</taxon>
        <taxon>Lindgomycetaceae</taxon>
        <taxon>Lindgomyces</taxon>
    </lineage>
</organism>
<evidence type="ECO:0000313" key="2">
    <source>
        <dbReference type="Proteomes" id="UP000799755"/>
    </source>
</evidence>
<name>A0ACB6QVW6_9PLEO</name>
<dbReference type="EMBL" id="MU003505">
    <property type="protein sequence ID" value="KAF2471159.1"/>
    <property type="molecule type" value="Genomic_DNA"/>
</dbReference>